<reference evidence="3 4" key="1">
    <citation type="submission" date="2019-06" db="EMBL/GenBank/DDBJ databases">
        <title>Sequencing the genomes of 1000 actinobacteria strains.</title>
        <authorList>
            <person name="Klenk H.-P."/>
        </authorList>
    </citation>
    <scope>NUCLEOTIDE SEQUENCE [LARGE SCALE GENOMIC DNA]</scope>
    <source>
        <strain evidence="3 4">DSM 4813</strain>
    </source>
</reference>
<proteinExistence type="predicted"/>
<feature type="transmembrane region" description="Helical" evidence="2">
    <location>
        <begin position="29"/>
        <end position="51"/>
    </location>
</feature>
<dbReference type="OrthoDB" id="4966959at2"/>
<feature type="region of interest" description="Disordered" evidence="1">
    <location>
        <begin position="69"/>
        <end position="114"/>
    </location>
</feature>
<keyword evidence="4" id="KW-1185">Reference proteome</keyword>
<dbReference type="EMBL" id="VFOS01000001">
    <property type="protein sequence ID" value="TQL63842.1"/>
    <property type="molecule type" value="Genomic_DNA"/>
</dbReference>
<dbReference type="AlphaFoldDB" id="A0A542ZU15"/>
<name>A0A542ZU15_RARFA</name>
<organism evidence="3 4">
    <name type="scientific">Rarobacter faecitabidus</name>
    <dbReference type="NCBI Taxonomy" id="13243"/>
    <lineage>
        <taxon>Bacteria</taxon>
        <taxon>Bacillati</taxon>
        <taxon>Actinomycetota</taxon>
        <taxon>Actinomycetes</taxon>
        <taxon>Micrococcales</taxon>
        <taxon>Rarobacteraceae</taxon>
        <taxon>Rarobacter</taxon>
    </lineage>
</organism>
<evidence type="ECO:0000313" key="3">
    <source>
        <dbReference type="EMBL" id="TQL63842.1"/>
    </source>
</evidence>
<protein>
    <submittedName>
        <fullName evidence="3">Uncharacterized protein</fullName>
    </submittedName>
</protein>
<gene>
    <name evidence="3" type="ORF">FB461_0321</name>
</gene>
<evidence type="ECO:0000256" key="1">
    <source>
        <dbReference type="SAM" id="MobiDB-lite"/>
    </source>
</evidence>
<feature type="compositionally biased region" description="Low complexity" evidence="1">
    <location>
        <begin position="75"/>
        <end position="91"/>
    </location>
</feature>
<dbReference type="RefSeq" id="WP_142118314.1">
    <property type="nucleotide sequence ID" value="NZ_BAAASV010000002.1"/>
</dbReference>
<keyword evidence="2" id="KW-0472">Membrane</keyword>
<sequence>MLNEITGRLLAASQSPAPVLRGELKDSDIAPGVVGFLVTFAIVCAGIVLMVSLSRRIRRIHHADHANHTTSATFLPDGSLAAPPGAAAPSSMDVSARLEQTPPGTSGAPGAGRG</sequence>
<evidence type="ECO:0000313" key="4">
    <source>
        <dbReference type="Proteomes" id="UP000315389"/>
    </source>
</evidence>
<keyword evidence="2" id="KW-1133">Transmembrane helix</keyword>
<evidence type="ECO:0000256" key="2">
    <source>
        <dbReference type="SAM" id="Phobius"/>
    </source>
</evidence>
<comment type="caution">
    <text evidence="3">The sequence shown here is derived from an EMBL/GenBank/DDBJ whole genome shotgun (WGS) entry which is preliminary data.</text>
</comment>
<accession>A0A542ZU15</accession>
<keyword evidence="2" id="KW-0812">Transmembrane</keyword>
<dbReference type="Proteomes" id="UP000315389">
    <property type="component" value="Unassembled WGS sequence"/>
</dbReference>